<dbReference type="KEGG" id="gms:SOIL9_09010"/>
<dbReference type="EMBL" id="LR593886">
    <property type="protein sequence ID" value="VTR97077.1"/>
    <property type="molecule type" value="Genomic_DNA"/>
</dbReference>
<protein>
    <submittedName>
        <fullName evidence="1">Uncharacterized protein</fullName>
    </submittedName>
</protein>
<dbReference type="RefSeq" id="WP_162671045.1">
    <property type="nucleotide sequence ID" value="NZ_LR593886.1"/>
</dbReference>
<proteinExistence type="predicted"/>
<keyword evidence="2" id="KW-1185">Reference proteome</keyword>
<dbReference type="AlphaFoldDB" id="A0A6P2D896"/>
<sequence length="123" mass="13414">MDRSGYSSHPEYLALIAAVRADLTNETVRLVLADWVQERGHESEALAIREHRSFALDLLPALSRDLTGLADSLADVVVAIVEGALPPFAVVSRILTEVKISALACQSEVEHRSHSYGSAIYDE</sequence>
<dbReference type="InterPro" id="IPR014338">
    <property type="entry name" value="CHP02996_rpt-companion-dom"/>
</dbReference>
<organism evidence="1 2">
    <name type="scientific">Gemmata massiliana</name>
    <dbReference type="NCBI Taxonomy" id="1210884"/>
    <lineage>
        <taxon>Bacteria</taxon>
        <taxon>Pseudomonadati</taxon>
        <taxon>Planctomycetota</taxon>
        <taxon>Planctomycetia</taxon>
        <taxon>Gemmatales</taxon>
        <taxon>Gemmataceae</taxon>
        <taxon>Gemmata</taxon>
    </lineage>
</organism>
<accession>A0A6P2D896</accession>
<evidence type="ECO:0000313" key="1">
    <source>
        <dbReference type="EMBL" id="VTR97077.1"/>
    </source>
</evidence>
<reference evidence="1 2" key="1">
    <citation type="submission" date="2019-05" db="EMBL/GenBank/DDBJ databases">
        <authorList>
            <consortium name="Science for Life Laboratories"/>
        </authorList>
    </citation>
    <scope>NUCLEOTIDE SEQUENCE [LARGE SCALE GENOMIC DNA]</scope>
    <source>
        <strain evidence="1">Soil9</strain>
    </source>
</reference>
<name>A0A6P2D896_9BACT</name>
<gene>
    <name evidence="1" type="ORF">SOIL9_09010</name>
</gene>
<evidence type="ECO:0000313" key="2">
    <source>
        <dbReference type="Proteomes" id="UP000464178"/>
    </source>
</evidence>
<dbReference type="Proteomes" id="UP000464178">
    <property type="component" value="Chromosome"/>
</dbReference>
<dbReference type="NCBIfam" id="TIGR02996">
    <property type="entry name" value="rpt_mate_G_obs"/>
    <property type="match status" value="1"/>
</dbReference>